<keyword evidence="11" id="KW-0472">Membrane</keyword>
<evidence type="ECO:0000256" key="3">
    <source>
        <dbReference type="ARBA" id="ARBA00012438"/>
    </source>
</evidence>
<evidence type="ECO:0000259" key="13">
    <source>
        <dbReference type="PROSITE" id="PS50112"/>
    </source>
</evidence>
<dbReference type="GO" id="GO:0000156">
    <property type="term" value="F:phosphorelay response regulator activity"/>
    <property type="evidence" value="ECO:0007669"/>
    <property type="project" value="TreeGrafter"/>
</dbReference>
<keyword evidence="4" id="KW-0808">Transferase</keyword>
<keyword evidence="7" id="KW-0418">Kinase</keyword>
<dbReference type="AlphaFoldDB" id="A0A2G1WIV1"/>
<dbReference type="GO" id="GO:0005524">
    <property type="term" value="F:ATP binding"/>
    <property type="evidence" value="ECO:0007669"/>
    <property type="project" value="UniProtKB-KW"/>
</dbReference>
<dbReference type="PRINTS" id="PR00344">
    <property type="entry name" value="BCTRLSENSOR"/>
</dbReference>
<dbReference type="SMART" id="SM00091">
    <property type="entry name" value="PAS"/>
    <property type="match status" value="1"/>
</dbReference>
<dbReference type="InterPro" id="IPR035965">
    <property type="entry name" value="PAS-like_dom_sf"/>
</dbReference>
<evidence type="ECO:0000256" key="5">
    <source>
        <dbReference type="ARBA" id="ARBA00022692"/>
    </source>
</evidence>
<dbReference type="GO" id="GO:0004673">
    <property type="term" value="F:protein histidine kinase activity"/>
    <property type="evidence" value="ECO:0007669"/>
    <property type="project" value="UniProtKB-EC"/>
</dbReference>
<dbReference type="InterPro" id="IPR000014">
    <property type="entry name" value="PAS"/>
</dbReference>
<keyword evidence="5" id="KW-0812">Transmembrane</keyword>
<evidence type="ECO:0000256" key="1">
    <source>
        <dbReference type="ARBA" id="ARBA00000085"/>
    </source>
</evidence>
<accession>A0A2G1WIV1</accession>
<keyword evidence="15" id="KW-1185">Reference proteome</keyword>
<evidence type="ECO:0000256" key="2">
    <source>
        <dbReference type="ARBA" id="ARBA00004141"/>
    </source>
</evidence>
<dbReference type="PANTHER" id="PTHR42878:SF7">
    <property type="entry name" value="SENSOR HISTIDINE KINASE GLRK"/>
    <property type="match status" value="1"/>
</dbReference>
<dbReference type="InterPro" id="IPR004358">
    <property type="entry name" value="Sig_transdc_His_kin-like_C"/>
</dbReference>
<dbReference type="SMART" id="SM00387">
    <property type="entry name" value="HATPase_c"/>
    <property type="match status" value="1"/>
</dbReference>
<dbReference type="OrthoDB" id="230688at2157"/>
<dbReference type="EC" id="2.7.13.3" evidence="3"/>
<dbReference type="InterPro" id="IPR036890">
    <property type="entry name" value="HATPase_C_sf"/>
</dbReference>
<dbReference type="PROSITE" id="PS50109">
    <property type="entry name" value="HIS_KIN"/>
    <property type="match status" value="1"/>
</dbReference>
<evidence type="ECO:0000259" key="12">
    <source>
        <dbReference type="PROSITE" id="PS50109"/>
    </source>
</evidence>
<keyword evidence="10" id="KW-0902">Two-component regulatory system</keyword>
<evidence type="ECO:0000256" key="4">
    <source>
        <dbReference type="ARBA" id="ARBA00022679"/>
    </source>
</evidence>
<dbReference type="EMBL" id="NHOA01000071">
    <property type="protein sequence ID" value="PHQ38917.1"/>
    <property type="molecule type" value="Genomic_DNA"/>
</dbReference>
<dbReference type="GO" id="GO:0016020">
    <property type="term" value="C:membrane"/>
    <property type="evidence" value="ECO:0007669"/>
    <property type="project" value="UniProtKB-SubCell"/>
</dbReference>
<name>A0A2G1WIV1_9EURY</name>
<dbReference type="InterPro" id="IPR029016">
    <property type="entry name" value="GAF-like_dom_sf"/>
</dbReference>
<dbReference type="InterPro" id="IPR050351">
    <property type="entry name" value="BphY/WalK/GraS-like"/>
</dbReference>
<evidence type="ECO:0000313" key="15">
    <source>
        <dbReference type="Proteomes" id="UP000222824"/>
    </source>
</evidence>
<dbReference type="GO" id="GO:0030295">
    <property type="term" value="F:protein kinase activator activity"/>
    <property type="evidence" value="ECO:0007669"/>
    <property type="project" value="TreeGrafter"/>
</dbReference>
<feature type="domain" description="Histidine kinase" evidence="12">
    <location>
        <begin position="313"/>
        <end position="515"/>
    </location>
</feature>
<sequence length="525" mass="58317">MGAVTYRNQIYDIFADPNEEFENQIKRALDIGTEYLGLSIGFLTRIDDGRQEILYATGDHQLIRPGESCPLDEAYCRRTVEIDSQLAIEDAAASTEVSEIAVQTFDLGAYIGAKITVDGDVYGTACFADTETRDDPFVEAERFFVELVARLSGQAIERRNYERELSERKERLDEQREIYRAVIDVSFDSVFRFDTDGTFTYAAESVRGRLGYSPGELTGQPITVAYPDAQAAEWAWEKISQILNGEPAEVRDFPLETKSGDNIYTDIRGVPVYDGSVPDADRSKDDIVGIQVLVRDASERRQREGLISVINRVLRHNVRNEMSVIRGWAEMLAADLDAERANKATVISAAATRLLDLTEAAQKIEQNREVSPELEPTDIIPLINRTVTECETRYPNASITVDTPEEAISETLPRFEVALFELVDNAVKHGGDPESVVVDVSVSERLITCRVSDSGPGLPNTERSILQTGAETPLVHGQGLGLWLSYWIITTLNGEIDVISSDRGTTIEIQLPRPTGETDHRSSPS</sequence>
<dbReference type="Pfam" id="PF01590">
    <property type="entry name" value="GAF"/>
    <property type="match status" value="1"/>
</dbReference>
<dbReference type="Proteomes" id="UP000222824">
    <property type="component" value="Unassembled WGS sequence"/>
</dbReference>
<dbReference type="Pfam" id="PF02518">
    <property type="entry name" value="HATPase_c"/>
    <property type="match status" value="1"/>
</dbReference>
<dbReference type="InterPro" id="IPR003594">
    <property type="entry name" value="HATPase_dom"/>
</dbReference>
<dbReference type="GO" id="GO:0007234">
    <property type="term" value="P:osmosensory signaling via phosphorelay pathway"/>
    <property type="evidence" value="ECO:0007669"/>
    <property type="project" value="TreeGrafter"/>
</dbReference>
<comment type="subcellular location">
    <subcellularLocation>
        <location evidence="2">Membrane</location>
        <topology evidence="2">Multi-pass membrane protein</topology>
    </subcellularLocation>
</comment>
<reference evidence="14 15" key="1">
    <citation type="journal article" date="2014" name="Front. Microbiol.">
        <title>Population and genomic analysis of the genus Halorubrum.</title>
        <authorList>
            <person name="Fullmer M.S."/>
            <person name="Soucy S.M."/>
            <person name="Swithers K.S."/>
            <person name="Makkay A.M."/>
            <person name="Wheeler R."/>
            <person name="Ventosa A."/>
            <person name="Gogarten J.P."/>
            <person name="Papke R.T."/>
        </authorList>
    </citation>
    <scope>NUCLEOTIDE SEQUENCE [LARGE SCALE GENOMIC DNA]</scope>
    <source>
        <strain evidence="14 15">C49</strain>
    </source>
</reference>
<dbReference type="Pfam" id="PF13426">
    <property type="entry name" value="PAS_9"/>
    <property type="match status" value="1"/>
</dbReference>
<dbReference type="PANTHER" id="PTHR42878">
    <property type="entry name" value="TWO-COMPONENT HISTIDINE KINASE"/>
    <property type="match status" value="1"/>
</dbReference>
<dbReference type="SUPFAM" id="SSF55874">
    <property type="entry name" value="ATPase domain of HSP90 chaperone/DNA topoisomerase II/histidine kinase"/>
    <property type="match status" value="1"/>
</dbReference>
<proteinExistence type="predicted"/>
<keyword evidence="8" id="KW-0067">ATP-binding</keyword>
<dbReference type="PROSITE" id="PS50112">
    <property type="entry name" value="PAS"/>
    <property type="match status" value="1"/>
</dbReference>
<dbReference type="Gene3D" id="3.30.450.20">
    <property type="entry name" value="PAS domain"/>
    <property type="match status" value="1"/>
</dbReference>
<dbReference type="Gene3D" id="3.30.450.40">
    <property type="match status" value="1"/>
</dbReference>
<dbReference type="Gene3D" id="3.30.565.10">
    <property type="entry name" value="Histidine kinase-like ATPase, C-terminal domain"/>
    <property type="match status" value="1"/>
</dbReference>
<evidence type="ECO:0000256" key="7">
    <source>
        <dbReference type="ARBA" id="ARBA00022777"/>
    </source>
</evidence>
<organism evidence="14 15">
    <name type="scientific">Halorubrum persicum</name>
    <dbReference type="NCBI Taxonomy" id="1383844"/>
    <lineage>
        <taxon>Archaea</taxon>
        <taxon>Methanobacteriati</taxon>
        <taxon>Methanobacteriota</taxon>
        <taxon>Stenosarchaea group</taxon>
        <taxon>Halobacteria</taxon>
        <taxon>Halobacteriales</taxon>
        <taxon>Haloferacaceae</taxon>
        <taxon>Halorubrum</taxon>
    </lineage>
</organism>
<dbReference type="RefSeq" id="WP_099255317.1">
    <property type="nucleotide sequence ID" value="NZ_NHOA01000071.1"/>
</dbReference>
<dbReference type="InterPro" id="IPR003018">
    <property type="entry name" value="GAF"/>
</dbReference>
<dbReference type="SUPFAM" id="SSF55781">
    <property type="entry name" value="GAF domain-like"/>
    <property type="match status" value="1"/>
</dbReference>
<keyword evidence="6" id="KW-0547">Nucleotide-binding</keyword>
<evidence type="ECO:0000256" key="9">
    <source>
        <dbReference type="ARBA" id="ARBA00022989"/>
    </source>
</evidence>
<protein>
    <recommendedName>
        <fullName evidence="3">histidine kinase</fullName>
        <ecNumber evidence="3">2.7.13.3</ecNumber>
    </recommendedName>
</protein>
<dbReference type="InterPro" id="IPR005467">
    <property type="entry name" value="His_kinase_dom"/>
</dbReference>
<dbReference type="SMART" id="SM00065">
    <property type="entry name" value="GAF"/>
    <property type="match status" value="1"/>
</dbReference>
<evidence type="ECO:0000256" key="6">
    <source>
        <dbReference type="ARBA" id="ARBA00022741"/>
    </source>
</evidence>
<evidence type="ECO:0000256" key="10">
    <source>
        <dbReference type="ARBA" id="ARBA00023012"/>
    </source>
</evidence>
<keyword evidence="9" id="KW-1133">Transmembrane helix</keyword>
<dbReference type="SUPFAM" id="SSF55785">
    <property type="entry name" value="PYP-like sensor domain (PAS domain)"/>
    <property type="match status" value="1"/>
</dbReference>
<gene>
    <name evidence="14" type="ORF">DJ69_09050</name>
</gene>
<comment type="caution">
    <text evidence="14">The sequence shown here is derived from an EMBL/GenBank/DDBJ whole genome shotgun (WGS) entry which is preliminary data.</text>
</comment>
<dbReference type="NCBIfam" id="TIGR00229">
    <property type="entry name" value="sensory_box"/>
    <property type="match status" value="1"/>
</dbReference>
<evidence type="ECO:0000256" key="11">
    <source>
        <dbReference type="ARBA" id="ARBA00023136"/>
    </source>
</evidence>
<evidence type="ECO:0000313" key="14">
    <source>
        <dbReference type="EMBL" id="PHQ38917.1"/>
    </source>
</evidence>
<dbReference type="CDD" id="cd00130">
    <property type="entry name" value="PAS"/>
    <property type="match status" value="1"/>
</dbReference>
<dbReference type="CDD" id="cd00075">
    <property type="entry name" value="HATPase"/>
    <property type="match status" value="1"/>
</dbReference>
<evidence type="ECO:0000256" key="8">
    <source>
        <dbReference type="ARBA" id="ARBA00022840"/>
    </source>
</evidence>
<comment type="catalytic activity">
    <reaction evidence="1">
        <text>ATP + protein L-histidine = ADP + protein N-phospho-L-histidine.</text>
        <dbReference type="EC" id="2.7.13.3"/>
    </reaction>
</comment>
<feature type="domain" description="PAS" evidence="13">
    <location>
        <begin position="175"/>
        <end position="246"/>
    </location>
</feature>